<reference evidence="1" key="1">
    <citation type="journal article" date="2020" name="J. Eukaryot. Microbiol.">
        <title>De novo Sequencing, Assembly and Annotation of the Transcriptome for the Free-Living Testate Amoeba Arcella intermedia.</title>
        <authorList>
            <person name="Ribeiro G.M."/>
            <person name="Porfirio-Sousa A.L."/>
            <person name="Maurer-Alcala X.X."/>
            <person name="Katz L.A."/>
            <person name="Lahr D.J.G."/>
        </authorList>
    </citation>
    <scope>NUCLEOTIDE SEQUENCE</scope>
</reference>
<name>A0A6B2LJ11_9EUKA</name>
<organism evidence="1">
    <name type="scientific">Arcella intermedia</name>
    <dbReference type="NCBI Taxonomy" id="1963864"/>
    <lineage>
        <taxon>Eukaryota</taxon>
        <taxon>Amoebozoa</taxon>
        <taxon>Tubulinea</taxon>
        <taxon>Elardia</taxon>
        <taxon>Arcellinida</taxon>
        <taxon>Sphaerothecina</taxon>
        <taxon>Arcellidae</taxon>
        <taxon>Arcella</taxon>
    </lineage>
</organism>
<dbReference type="AlphaFoldDB" id="A0A6B2LJ11"/>
<proteinExistence type="predicted"/>
<sequence length="154" mass="17062">MVESNSLNRFDLRLPPRNCLRRNKRESLIHSNILLSRNHKVPSKPNLPRHLLPTLSGHLRVHQIALVPHKDHRQVQGRHIAQLLQPRRDGLKGMAVREVVDNHRSVGVAVVPGPECPEPFLPGGVPDDHSDEGVVGEGEVFAGVVEAHGGSRVF</sequence>
<protein>
    <submittedName>
        <fullName evidence="1">Uncharacterized protein</fullName>
    </submittedName>
</protein>
<dbReference type="EMBL" id="GIBP01008107">
    <property type="protein sequence ID" value="NDV37076.1"/>
    <property type="molecule type" value="Transcribed_RNA"/>
</dbReference>
<accession>A0A6B2LJ11</accession>
<evidence type="ECO:0000313" key="1">
    <source>
        <dbReference type="EMBL" id="NDV37076.1"/>
    </source>
</evidence>